<dbReference type="SMART" id="SM00408">
    <property type="entry name" value="IGc2"/>
    <property type="match status" value="3"/>
</dbReference>
<evidence type="ECO:0000256" key="3">
    <source>
        <dbReference type="ARBA" id="ARBA00023157"/>
    </source>
</evidence>
<feature type="non-terminal residue" evidence="10">
    <location>
        <position position="1"/>
    </location>
</feature>
<feature type="coiled-coil region" evidence="6">
    <location>
        <begin position="820"/>
        <end position="847"/>
    </location>
</feature>
<reference evidence="10 11" key="1">
    <citation type="submission" date="2023-11" db="EMBL/GenBank/DDBJ databases">
        <title>Halocaridina rubra genome assembly.</title>
        <authorList>
            <person name="Smith C."/>
        </authorList>
    </citation>
    <scope>NUCLEOTIDE SEQUENCE [LARGE SCALE GENOMIC DNA]</scope>
    <source>
        <strain evidence="10">EP-1</strain>
        <tissue evidence="10">Whole</tissue>
    </source>
</reference>
<dbReference type="InterPro" id="IPR007110">
    <property type="entry name" value="Ig-like_dom"/>
</dbReference>
<dbReference type="Proteomes" id="UP001381693">
    <property type="component" value="Unassembled WGS sequence"/>
</dbReference>
<evidence type="ECO:0000259" key="8">
    <source>
        <dbReference type="PROSITE" id="PS50835"/>
    </source>
</evidence>
<dbReference type="CDD" id="cd00096">
    <property type="entry name" value="Ig"/>
    <property type="match status" value="2"/>
</dbReference>
<dbReference type="AlphaFoldDB" id="A0AAN8WYI4"/>
<dbReference type="InterPro" id="IPR003961">
    <property type="entry name" value="FN3_dom"/>
</dbReference>
<feature type="region of interest" description="Disordered" evidence="7">
    <location>
        <begin position="689"/>
        <end position="736"/>
    </location>
</feature>
<dbReference type="EMBL" id="JAXCGZ010016015">
    <property type="protein sequence ID" value="KAK7069629.1"/>
    <property type="molecule type" value="Genomic_DNA"/>
</dbReference>
<dbReference type="GO" id="GO:0098609">
    <property type="term" value="P:cell-cell adhesion"/>
    <property type="evidence" value="ECO:0007669"/>
    <property type="project" value="TreeGrafter"/>
</dbReference>
<feature type="domain" description="Ig-like" evidence="8">
    <location>
        <begin position="1"/>
        <end position="97"/>
    </location>
</feature>
<sequence>PPWEVRAWVESEKAEAGQVVSLICQSSSSLPPSIVRWRSGSMTLHGASSSRSPGLYGGTVTRSELEVRALIEDNGRLFICNAENGLATTVTTNITLNVLHGPVWITVPTGTVDVYEKDDLVLTAKANANPLPVRYSWWRGPLMMESVEDNTEEDHEGGGQFVMKRVHRQEAGGYSVTASSPRGIVNASFIMNVLYGPETITAAERVTVDEYGSTSVVCSAVGNPSPNITWFKQEDNTSAKEMLSWGINEARLIIESASRATTGFYRCQASNVVATKPPISTAVVVTQAPEPLSEEDKDEEEFMRPWAKIGGTGKLECLVQAAPAPNYRWSIHEDRVLFNSRKYFIKLPQLVDGLVEWSSVLEIRNITEKDYTTYTCTVTNSRGSYVFNHTLGPPVPPNPPQTLNVTSVMGSTAILSWVPSDQGTTPEGYILTYRQKQKEKYEQLEINGEDRSKAKVQNLAPGVLYEFTIQAYNEQGRSEHTLPPVQFTVPGVVEEVASSSSQPRVPRLTLLLMSLTGVALLVLNISIIICFVKRFASGRSTSGSSFKTTVSDTYTPASTPGLTAEDEEKDESSDTIISQYQISCKSSLDKDNEDSSLITQHIITSEVPRSPKNKLKVQTSIPLTEQFLNRCSPGSKYKSALINGGVNFSTSSRSSTPKIDSGYTESVSEWKTIDCSTQLDDNISRRMKVSVHPSDIPDVCPKSPGSNSSLPRYEPQEESTTMPRDNLTHSPQQSSPSLIQLAERVDDLGRQPPMVYRHQDNMSPPLALMPSTPSKLLTVPYCHDSSARSSISEKSESQDTSAPCCSNKPKSQVIYHGQPHIQKQHELEEYQQQLQQFEHHHQQHLTDFHPPADEQPPDGFHTNYDHENHTGPQNTIEDYQHADLHSYTKLCHQTHPHFKPDELVAPCCQSANPDVYQPQPCCHHSTFHLDVPEHPIYPENPARFRSHHSEPQLLPYLQYKSHSLPRNSSLYNYPPSEYHYDQSPFPGHQQEPQSTYYPSRISAIPATHLLNVPRDRFSVLPHSQSEQQYPLQYADKEYMPYPQKLTEHHPLQYRRGESHHRVVRRQSSLTLSPSHSHGPA</sequence>
<dbReference type="Pfam" id="PF00041">
    <property type="entry name" value="fn3"/>
    <property type="match status" value="1"/>
</dbReference>
<protein>
    <recommendedName>
        <fullName evidence="12">Nephrin</fullName>
    </recommendedName>
</protein>
<feature type="domain" description="Ig-like" evidence="8">
    <location>
        <begin position="289"/>
        <end position="392"/>
    </location>
</feature>
<feature type="domain" description="Ig-like" evidence="8">
    <location>
        <begin position="197"/>
        <end position="286"/>
    </location>
</feature>
<proteinExistence type="predicted"/>
<evidence type="ECO:0000259" key="9">
    <source>
        <dbReference type="PROSITE" id="PS50853"/>
    </source>
</evidence>
<dbReference type="InterPro" id="IPR003598">
    <property type="entry name" value="Ig_sub2"/>
</dbReference>
<evidence type="ECO:0000256" key="1">
    <source>
        <dbReference type="ARBA" id="ARBA00004479"/>
    </source>
</evidence>
<dbReference type="Gene3D" id="2.60.40.10">
    <property type="entry name" value="Immunoglobulins"/>
    <property type="match status" value="5"/>
</dbReference>
<evidence type="ECO:0000256" key="4">
    <source>
        <dbReference type="ARBA" id="ARBA00023180"/>
    </source>
</evidence>
<feature type="region of interest" description="Disordered" evidence="7">
    <location>
        <begin position="539"/>
        <end position="575"/>
    </location>
</feature>
<dbReference type="InterPro" id="IPR013162">
    <property type="entry name" value="CD80_C2-set"/>
</dbReference>
<evidence type="ECO:0000313" key="10">
    <source>
        <dbReference type="EMBL" id="KAK7069629.1"/>
    </source>
</evidence>
<evidence type="ECO:0000256" key="2">
    <source>
        <dbReference type="ARBA" id="ARBA00023136"/>
    </source>
</evidence>
<keyword evidence="4" id="KW-0325">Glycoprotein</keyword>
<dbReference type="InterPro" id="IPR013783">
    <property type="entry name" value="Ig-like_fold"/>
</dbReference>
<dbReference type="SMART" id="SM00060">
    <property type="entry name" value="FN3"/>
    <property type="match status" value="1"/>
</dbReference>
<dbReference type="SUPFAM" id="SSF48726">
    <property type="entry name" value="Immunoglobulin"/>
    <property type="match status" value="4"/>
</dbReference>
<evidence type="ECO:0008006" key="12">
    <source>
        <dbReference type="Google" id="ProtNLM"/>
    </source>
</evidence>
<dbReference type="PROSITE" id="PS50853">
    <property type="entry name" value="FN3"/>
    <property type="match status" value="1"/>
</dbReference>
<feature type="compositionally biased region" description="Polar residues" evidence="7">
    <location>
        <begin position="539"/>
        <end position="561"/>
    </location>
</feature>
<dbReference type="PROSITE" id="PS50835">
    <property type="entry name" value="IG_LIKE"/>
    <property type="match status" value="3"/>
</dbReference>
<dbReference type="InterPro" id="IPR003599">
    <property type="entry name" value="Ig_sub"/>
</dbReference>
<feature type="compositionally biased region" description="Polar residues" evidence="7">
    <location>
        <begin position="1065"/>
        <end position="1080"/>
    </location>
</feature>
<keyword evidence="11" id="KW-1185">Reference proteome</keyword>
<comment type="caution">
    <text evidence="10">The sequence shown here is derived from an EMBL/GenBank/DDBJ whole genome shotgun (WGS) entry which is preliminary data.</text>
</comment>
<accession>A0AAN8WYI4</accession>
<comment type="subcellular location">
    <subcellularLocation>
        <location evidence="1">Membrane</location>
        <topology evidence="1">Single-pass type I membrane protein</topology>
    </subcellularLocation>
</comment>
<name>A0AAN8WYI4_HALRR</name>
<organism evidence="10 11">
    <name type="scientific">Halocaridina rubra</name>
    <name type="common">Hawaiian red shrimp</name>
    <dbReference type="NCBI Taxonomy" id="373956"/>
    <lineage>
        <taxon>Eukaryota</taxon>
        <taxon>Metazoa</taxon>
        <taxon>Ecdysozoa</taxon>
        <taxon>Arthropoda</taxon>
        <taxon>Crustacea</taxon>
        <taxon>Multicrustacea</taxon>
        <taxon>Malacostraca</taxon>
        <taxon>Eumalacostraca</taxon>
        <taxon>Eucarida</taxon>
        <taxon>Decapoda</taxon>
        <taxon>Pleocyemata</taxon>
        <taxon>Caridea</taxon>
        <taxon>Atyoidea</taxon>
        <taxon>Atyidae</taxon>
        <taxon>Halocaridina</taxon>
    </lineage>
</organism>
<evidence type="ECO:0000313" key="11">
    <source>
        <dbReference type="Proteomes" id="UP001381693"/>
    </source>
</evidence>
<keyword evidence="6" id="KW-0175">Coiled coil</keyword>
<evidence type="ECO:0000256" key="5">
    <source>
        <dbReference type="ARBA" id="ARBA00023319"/>
    </source>
</evidence>
<dbReference type="InterPro" id="IPR051275">
    <property type="entry name" value="Cell_adhesion_signaling"/>
</dbReference>
<dbReference type="GO" id="GO:0005911">
    <property type="term" value="C:cell-cell junction"/>
    <property type="evidence" value="ECO:0007669"/>
    <property type="project" value="TreeGrafter"/>
</dbReference>
<feature type="domain" description="Fibronectin type-III" evidence="9">
    <location>
        <begin position="399"/>
        <end position="492"/>
    </location>
</feature>
<dbReference type="CDD" id="cd00063">
    <property type="entry name" value="FN3"/>
    <property type="match status" value="1"/>
</dbReference>
<keyword evidence="2" id="KW-0472">Membrane</keyword>
<dbReference type="GO" id="GO:0005886">
    <property type="term" value="C:plasma membrane"/>
    <property type="evidence" value="ECO:0007669"/>
    <property type="project" value="TreeGrafter"/>
</dbReference>
<gene>
    <name evidence="10" type="ORF">SK128_021259</name>
</gene>
<keyword evidence="5" id="KW-0393">Immunoglobulin domain</keyword>
<dbReference type="InterPro" id="IPR036116">
    <property type="entry name" value="FN3_sf"/>
</dbReference>
<dbReference type="PANTHER" id="PTHR11640">
    <property type="entry name" value="NEPHRIN"/>
    <property type="match status" value="1"/>
</dbReference>
<evidence type="ECO:0000256" key="7">
    <source>
        <dbReference type="SAM" id="MobiDB-lite"/>
    </source>
</evidence>
<dbReference type="SMART" id="SM00409">
    <property type="entry name" value="IG"/>
    <property type="match status" value="4"/>
</dbReference>
<evidence type="ECO:0000256" key="6">
    <source>
        <dbReference type="SAM" id="Coils"/>
    </source>
</evidence>
<dbReference type="GO" id="GO:0050839">
    <property type="term" value="F:cell adhesion molecule binding"/>
    <property type="evidence" value="ECO:0007669"/>
    <property type="project" value="TreeGrafter"/>
</dbReference>
<dbReference type="Pfam" id="PF13927">
    <property type="entry name" value="Ig_3"/>
    <property type="match status" value="2"/>
</dbReference>
<feature type="compositionally biased region" description="Acidic residues" evidence="7">
    <location>
        <begin position="564"/>
        <end position="573"/>
    </location>
</feature>
<dbReference type="PANTHER" id="PTHR11640:SF31">
    <property type="entry name" value="IRREGULAR CHIASM C-ROUGHEST PROTEIN-RELATED"/>
    <property type="match status" value="1"/>
</dbReference>
<dbReference type="SUPFAM" id="SSF49265">
    <property type="entry name" value="Fibronectin type III"/>
    <property type="match status" value="1"/>
</dbReference>
<dbReference type="InterPro" id="IPR036179">
    <property type="entry name" value="Ig-like_dom_sf"/>
</dbReference>
<dbReference type="Pfam" id="PF08205">
    <property type="entry name" value="C2-set_2"/>
    <property type="match status" value="1"/>
</dbReference>
<keyword evidence="3" id="KW-1015">Disulfide bond</keyword>
<feature type="region of interest" description="Disordered" evidence="7">
    <location>
        <begin position="1057"/>
        <end position="1080"/>
    </location>
</feature>